<feature type="transmembrane region" description="Helical" evidence="6">
    <location>
        <begin position="157"/>
        <end position="180"/>
    </location>
</feature>
<feature type="transmembrane region" description="Helical" evidence="6">
    <location>
        <begin position="461"/>
        <end position="484"/>
    </location>
</feature>
<keyword evidence="2 6" id="KW-0812">Transmembrane</keyword>
<evidence type="ECO:0000256" key="5">
    <source>
        <dbReference type="SAM" id="MobiDB-lite"/>
    </source>
</evidence>
<dbReference type="EMBL" id="JAATIZ010000004">
    <property type="protein sequence ID" value="NJB66041.1"/>
    <property type="molecule type" value="Genomic_DNA"/>
</dbReference>
<dbReference type="InterPro" id="IPR036259">
    <property type="entry name" value="MFS_trans_sf"/>
</dbReference>
<feature type="transmembrane region" description="Helical" evidence="6">
    <location>
        <begin position="256"/>
        <end position="273"/>
    </location>
</feature>
<feature type="transmembrane region" description="Helical" evidence="6">
    <location>
        <begin position="363"/>
        <end position="386"/>
    </location>
</feature>
<feature type="transmembrane region" description="Helical" evidence="6">
    <location>
        <begin position="232"/>
        <end position="250"/>
    </location>
</feature>
<comment type="caution">
    <text evidence="8">The sequence shown here is derived from an EMBL/GenBank/DDBJ whole genome shotgun (WGS) entry which is preliminary data.</text>
</comment>
<feature type="transmembrane region" description="Helical" evidence="6">
    <location>
        <begin position="329"/>
        <end position="351"/>
    </location>
</feature>
<feature type="transmembrane region" description="Helical" evidence="6">
    <location>
        <begin position="99"/>
        <end position="118"/>
    </location>
</feature>
<dbReference type="Proteomes" id="UP000783934">
    <property type="component" value="Unassembled WGS sequence"/>
</dbReference>
<evidence type="ECO:0000256" key="6">
    <source>
        <dbReference type="SAM" id="Phobius"/>
    </source>
</evidence>
<sequence length="494" mass="52941">MTSLPMPIPPPIPDSSSAPSTPSSSFNAMRWRLLTVIIGAIFMTLISVSVVNVALPAVQTGLQATHSDLQWVLSGYALTFGVVLVSAGRAGDLIGRGGLFMLGVSIFTLSSIAAGFAPDAQSLNIARFIQGVGSGLVNPQGIGMIQQYFKGPERGRAFGVFGTTVGVSVAIGPVLGGLLIQLGGPDLGWRLTFLMNVPIGILTLFLAWLWFPRPLVNFSELKKPHGLSSLDPIGALLLGAGVLSVLFPFVESQSSGFIWLLIPLGLLLFYLWVQWENWYTRRGYSPMVDLTIFSITSYRNGSLIMALYFLGMTSVWVLIPIYTQQDIGFTAFEAGLIGIPSALLSALASNWSGRHINRYGRKIVIGGLCMAMLGLVLSIGFILLHYYVGLSIWWLLVSLGLFGLGQGATISPNQTLTLAEVPLNYAGSSGAIMQTGQRIGTSVGIAVITALVFSLQPRTSWTAAVIIGFIAILCIMSLSLWMAFKDLAHRKRPA</sequence>
<dbReference type="Pfam" id="PF07690">
    <property type="entry name" value="MFS_1"/>
    <property type="match status" value="2"/>
</dbReference>
<evidence type="ECO:0000313" key="9">
    <source>
        <dbReference type="Proteomes" id="UP000783934"/>
    </source>
</evidence>
<reference evidence="8 9" key="1">
    <citation type="submission" date="2020-03" db="EMBL/GenBank/DDBJ databases">
        <title>Genomic Encyclopedia of Type Strains, Phase IV (KMG-IV): sequencing the most valuable type-strain genomes for metagenomic binning, comparative biology and taxonomic classification.</title>
        <authorList>
            <person name="Goeker M."/>
        </authorList>
    </citation>
    <scope>NUCLEOTIDE SEQUENCE [LARGE SCALE GENOMIC DNA]</scope>
    <source>
        <strain evidence="8 9">DSM 26613</strain>
    </source>
</reference>
<proteinExistence type="predicted"/>
<dbReference type="RefSeq" id="WP_229711206.1">
    <property type="nucleotide sequence ID" value="NZ_BMCQ01000005.1"/>
</dbReference>
<dbReference type="InterPro" id="IPR020846">
    <property type="entry name" value="MFS_dom"/>
</dbReference>
<feature type="transmembrane region" description="Helical" evidence="6">
    <location>
        <begin position="439"/>
        <end position="455"/>
    </location>
</feature>
<dbReference type="Gene3D" id="1.20.1250.20">
    <property type="entry name" value="MFS general substrate transporter like domains"/>
    <property type="match status" value="1"/>
</dbReference>
<accession>A0ABX0WTI4</accession>
<gene>
    <name evidence="8" type="ORF">GGR41_002296</name>
</gene>
<dbReference type="PROSITE" id="PS50850">
    <property type="entry name" value="MFS"/>
    <property type="match status" value="1"/>
</dbReference>
<feature type="transmembrane region" description="Helical" evidence="6">
    <location>
        <begin position="303"/>
        <end position="323"/>
    </location>
</feature>
<keyword evidence="9" id="KW-1185">Reference proteome</keyword>
<comment type="subcellular location">
    <subcellularLocation>
        <location evidence="1">Membrane</location>
        <topology evidence="1">Multi-pass membrane protein</topology>
    </subcellularLocation>
</comment>
<feature type="transmembrane region" description="Helical" evidence="6">
    <location>
        <begin position="392"/>
        <end position="410"/>
    </location>
</feature>
<dbReference type="PRINTS" id="PR01036">
    <property type="entry name" value="TCRTETB"/>
</dbReference>
<feature type="transmembrane region" description="Helical" evidence="6">
    <location>
        <begin position="33"/>
        <end position="57"/>
    </location>
</feature>
<dbReference type="PANTHER" id="PTHR42718:SF39">
    <property type="entry name" value="ACTINORHODIN TRANSPORTER-RELATED"/>
    <property type="match status" value="1"/>
</dbReference>
<keyword evidence="3 6" id="KW-1133">Transmembrane helix</keyword>
<feature type="transmembrane region" description="Helical" evidence="6">
    <location>
        <begin position="192"/>
        <end position="211"/>
    </location>
</feature>
<evidence type="ECO:0000256" key="1">
    <source>
        <dbReference type="ARBA" id="ARBA00004141"/>
    </source>
</evidence>
<evidence type="ECO:0000259" key="7">
    <source>
        <dbReference type="PROSITE" id="PS50850"/>
    </source>
</evidence>
<organism evidence="8 9">
    <name type="scientific">Paenalcaligenes hominis</name>
    <dbReference type="NCBI Taxonomy" id="643674"/>
    <lineage>
        <taxon>Bacteria</taxon>
        <taxon>Pseudomonadati</taxon>
        <taxon>Pseudomonadota</taxon>
        <taxon>Betaproteobacteria</taxon>
        <taxon>Burkholderiales</taxon>
        <taxon>Alcaligenaceae</taxon>
        <taxon>Paenalcaligenes</taxon>
    </lineage>
</organism>
<keyword evidence="4 6" id="KW-0472">Membrane</keyword>
<feature type="transmembrane region" description="Helical" evidence="6">
    <location>
        <begin position="69"/>
        <end position="87"/>
    </location>
</feature>
<feature type="region of interest" description="Disordered" evidence="5">
    <location>
        <begin position="1"/>
        <end position="21"/>
    </location>
</feature>
<dbReference type="CDD" id="cd17321">
    <property type="entry name" value="MFS_MMR_MDR_like"/>
    <property type="match status" value="1"/>
</dbReference>
<feature type="compositionally biased region" description="Pro residues" evidence="5">
    <location>
        <begin position="1"/>
        <end position="13"/>
    </location>
</feature>
<dbReference type="Gene3D" id="1.20.1720.10">
    <property type="entry name" value="Multidrug resistance protein D"/>
    <property type="match status" value="1"/>
</dbReference>
<dbReference type="PANTHER" id="PTHR42718">
    <property type="entry name" value="MAJOR FACILITATOR SUPERFAMILY MULTIDRUG TRANSPORTER MFSC"/>
    <property type="match status" value="1"/>
</dbReference>
<evidence type="ECO:0000256" key="3">
    <source>
        <dbReference type="ARBA" id="ARBA00022989"/>
    </source>
</evidence>
<name>A0ABX0WTI4_9BURK</name>
<protein>
    <submittedName>
        <fullName evidence="8">EmrB/QacA subfamily drug resistance transporter</fullName>
    </submittedName>
</protein>
<dbReference type="SUPFAM" id="SSF103473">
    <property type="entry name" value="MFS general substrate transporter"/>
    <property type="match status" value="1"/>
</dbReference>
<evidence type="ECO:0000313" key="8">
    <source>
        <dbReference type="EMBL" id="NJB66041.1"/>
    </source>
</evidence>
<evidence type="ECO:0000256" key="4">
    <source>
        <dbReference type="ARBA" id="ARBA00023136"/>
    </source>
</evidence>
<dbReference type="InterPro" id="IPR011701">
    <property type="entry name" value="MFS"/>
</dbReference>
<feature type="domain" description="Major facilitator superfamily (MFS) profile" evidence="7">
    <location>
        <begin position="33"/>
        <end position="486"/>
    </location>
</feature>
<evidence type="ECO:0000256" key="2">
    <source>
        <dbReference type="ARBA" id="ARBA00022692"/>
    </source>
</evidence>